<evidence type="ECO:0000313" key="4">
    <source>
        <dbReference type="Proteomes" id="UP000472276"/>
    </source>
</evidence>
<dbReference type="FunFam" id="2.60.40.10:FF:001495">
    <property type="entry name" value="Si:dkey-234i14.13"/>
    <property type="match status" value="1"/>
</dbReference>
<dbReference type="Gene3D" id="2.60.40.10">
    <property type="entry name" value="Immunoglobulins"/>
    <property type="match status" value="1"/>
</dbReference>
<keyword evidence="1" id="KW-0732">Signal</keyword>
<name>A0A668RPW7_OREAU</name>
<dbReference type="AlphaFoldDB" id="A0A668RPW7"/>
<protein>
    <recommendedName>
        <fullName evidence="2">Ig-like domain-containing protein</fullName>
    </recommendedName>
</protein>
<dbReference type="SUPFAM" id="SSF48726">
    <property type="entry name" value="Immunoglobulin"/>
    <property type="match status" value="1"/>
</dbReference>
<evidence type="ECO:0000256" key="1">
    <source>
        <dbReference type="SAM" id="SignalP"/>
    </source>
</evidence>
<feature type="domain" description="Ig-like" evidence="2">
    <location>
        <begin position="21"/>
        <end position="133"/>
    </location>
</feature>
<dbReference type="SMART" id="SM00409">
    <property type="entry name" value="IG"/>
    <property type="match status" value="1"/>
</dbReference>
<feature type="signal peptide" evidence="1">
    <location>
        <begin position="1"/>
        <end position="21"/>
    </location>
</feature>
<evidence type="ECO:0000313" key="3">
    <source>
        <dbReference type="Ensembl" id="ENSOABP00000001804.2"/>
    </source>
</evidence>
<feature type="chain" id="PRO_5044273019" description="Ig-like domain-containing protein" evidence="1">
    <location>
        <begin position="22"/>
        <end position="167"/>
    </location>
</feature>
<dbReference type="PROSITE" id="PS50835">
    <property type="entry name" value="IG_LIKE"/>
    <property type="match status" value="1"/>
</dbReference>
<dbReference type="PANTHER" id="PTHR23267">
    <property type="entry name" value="IMMUNOGLOBULIN LIGHT CHAIN"/>
    <property type="match status" value="1"/>
</dbReference>
<sequence>MMMSLTLLLATLGLLVQGSSGQIIVTQSPGAQSVVAGQSVSITCRTSSSVYSIYYKKNLLSWYLQKPGGAPKLLIYHATSRQSGVSDRFSGSGSKTGFTLSIRGVQAEDSGVYYCQSVHWWNNQDVFTQRNSAVQKPPSVRLTQFNGHTPMSDTHISSINVHSLVSH</sequence>
<dbReference type="Pfam" id="PF07686">
    <property type="entry name" value="V-set"/>
    <property type="match status" value="1"/>
</dbReference>
<dbReference type="SMART" id="SM00406">
    <property type="entry name" value="IGv"/>
    <property type="match status" value="1"/>
</dbReference>
<dbReference type="InterPro" id="IPR007110">
    <property type="entry name" value="Ig-like_dom"/>
</dbReference>
<dbReference type="InterPro" id="IPR013106">
    <property type="entry name" value="Ig_V-set"/>
</dbReference>
<evidence type="ECO:0000259" key="2">
    <source>
        <dbReference type="PROSITE" id="PS50835"/>
    </source>
</evidence>
<dbReference type="InterPro" id="IPR036179">
    <property type="entry name" value="Ig-like_dom_sf"/>
</dbReference>
<dbReference type="Proteomes" id="UP000472276">
    <property type="component" value="Unassembled WGS sequence"/>
</dbReference>
<reference evidence="3" key="2">
    <citation type="submission" date="2025-09" db="UniProtKB">
        <authorList>
            <consortium name="Ensembl"/>
        </authorList>
    </citation>
    <scope>IDENTIFICATION</scope>
</reference>
<dbReference type="OMA" id="WNSHELF"/>
<reference evidence="3" key="1">
    <citation type="submission" date="2025-08" db="UniProtKB">
        <authorList>
            <consortium name="Ensembl"/>
        </authorList>
    </citation>
    <scope>IDENTIFICATION</scope>
</reference>
<proteinExistence type="predicted"/>
<dbReference type="InterPro" id="IPR003599">
    <property type="entry name" value="Ig_sub"/>
</dbReference>
<organism evidence="3 4">
    <name type="scientific">Oreochromis aureus</name>
    <name type="common">Israeli tilapia</name>
    <name type="synonym">Chromis aureus</name>
    <dbReference type="NCBI Taxonomy" id="47969"/>
    <lineage>
        <taxon>Eukaryota</taxon>
        <taxon>Metazoa</taxon>
        <taxon>Chordata</taxon>
        <taxon>Craniata</taxon>
        <taxon>Vertebrata</taxon>
        <taxon>Euteleostomi</taxon>
        <taxon>Actinopterygii</taxon>
        <taxon>Neopterygii</taxon>
        <taxon>Teleostei</taxon>
        <taxon>Neoteleostei</taxon>
        <taxon>Acanthomorphata</taxon>
        <taxon>Ovalentaria</taxon>
        <taxon>Cichlomorphae</taxon>
        <taxon>Cichliformes</taxon>
        <taxon>Cichlidae</taxon>
        <taxon>African cichlids</taxon>
        <taxon>Pseudocrenilabrinae</taxon>
        <taxon>Oreochromini</taxon>
        <taxon>Oreochromis</taxon>
    </lineage>
</organism>
<dbReference type="InterPro" id="IPR050150">
    <property type="entry name" value="IgV_Light_Chain"/>
</dbReference>
<accession>A0A668RPW7</accession>
<keyword evidence="4" id="KW-1185">Reference proteome</keyword>
<dbReference type="Ensembl" id="ENSOABT00000001875.2">
    <property type="protein sequence ID" value="ENSOABP00000001804.2"/>
    <property type="gene ID" value="ENSOABG00000001156.2"/>
</dbReference>
<dbReference type="InterPro" id="IPR013783">
    <property type="entry name" value="Ig-like_fold"/>
</dbReference>